<dbReference type="AlphaFoldDB" id="A0ABD1XHF0"/>
<accession>A0ABD1XHF0</accession>
<feature type="transmembrane region" description="Helical" evidence="1">
    <location>
        <begin position="100"/>
        <end position="119"/>
    </location>
</feature>
<proteinExistence type="predicted"/>
<organism evidence="2 3">
    <name type="scientific">Riccia fluitans</name>
    <dbReference type="NCBI Taxonomy" id="41844"/>
    <lineage>
        <taxon>Eukaryota</taxon>
        <taxon>Viridiplantae</taxon>
        <taxon>Streptophyta</taxon>
        <taxon>Embryophyta</taxon>
        <taxon>Marchantiophyta</taxon>
        <taxon>Marchantiopsida</taxon>
        <taxon>Marchantiidae</taxon>
        <taxon>Marchantiales</taxon>
        <taxon>Ricciaceae</taxon>
        <taxon>Riccia</taxon>
    </lineage>
</organism>
<dbReference type="Proteomes" id="UP001605036">
    <property type="component" value="Unassembled WGS sequence"/>
</dbReference>
<keyword evidence="1" id="KW-1133">Transmembrane helix</keyword>
<keyword evidence="1" id="KW-0472">Membrane</keyword>
<feature type="transmembrane region" description="Helical" evidence="1">
    <location>
        <begin position="131"/>
        <end position="152"/>
    </location>
</feature>
<gene>
    <name evidence="2" type="ORF">R1flu_026963</name>
</gene>
<evidence type="ECO:0000313" key="2">
    <source>
        <dbReference type="EMBL" id="KAL2608390.1"/>
    </source>
</evidence>
<protein>
    <submittedName>
        <fullName evidence="2">Uncharacterized protein</fullName>
    </submittedName>
</protein>
<feature type="transmembrane region" description="Helical" evidence="1">
    <location>
        <begin position="60"/>
        <end position="80"/>
    </location>
</feature>
<keyword evidence="1" id="KW-0812">Transmembrane</keyword>
<dbReference type="EMBL" id="JBHFFA010000008">
    <property type="protein sequence ID" value="KAL2608390.1"/>
    <property type="molecule type" value="Genomic_DNA"/>
</dbReference>
<evidence type="ECO:0000313" key="3">
    <source>
        <dbReference type="Proteomes" id="UP001605036"/>
    </source>
</evidence>
<evidence type="ECO:0000256" key="1">
    <source>
        <dbReference type="SAM" id="Phobius"/>
    </source>
</evidence>
<reference evidence="2 3" key="1">
    <citation type="submission" date="2024-09" db="EMBL/GenBank/DDBJ databases">
        <title>Chromosome-scale assembly of Riccia fluitans.</title>
        <authorList>
            <person name="Paukszto L."/>
            <person name="Sawicki J."/>
            <person name="Karawczyk K."/>
            <person name="Piernik-Szablinska J."/>
            <person name="Szczecinska M."/>
            <person name="Mazdziarz M."/>
        </authorList>
    </citation>
    <scope>NUCLEOTIDE SEQUENCE [LARGE SCALE GENOMIC DNA]</scope>
    <source>
        <strain evidence="2">Rf_01</strain>
        <tissue evidence="2">Aerial parts of the thallus</tissue>
    </source>
</reference>
<sequence>MRVGGIGFGEAALLLRVSQIGAEGAPQVMAEGLGLLPLLLGGSDVHLQFRHVLDQLVKRVPLLLLWPPVGGVLPSGLLYFVLKATAGVIAEAVPSAERFLLLWLAPAAPHSLCFGVATARATLFLRARARVVVLATLLALLPLLPLDLLHLLGGLVRLGGVNDVIDGSFWSSPVVASHSRWESSYIPFRQGLHVSLVSMMHKILKPLGILKERLALPLP</sequence>
<keyword evidence="3" id="KW-1185">Reference proteome</keyword>
<name>A0ABD1XHF0_9MARC</name>
<comment type="caution">
    <text evidence="2">The sequence shown here is derived from an EMBL/GenBank/DDBJ whole genome shotgun (WGS) entry which is preliminary data.</text>
</comment>